<evidence type="ECO:0000259" key="1">
    <source>
        <dbReference type="Pfam" id="PF00899"/>
    </source>
</evidence>
<evidence type="ECO:0000313" key="3">
    <source>
        <dbReference type="Proteomes" id="UP001596105"/>
    </source>
</evidence>
<reference evidence="3" key="1">
    <citation type="journal article" date="2019" name="Int. J. Syst. Evol. Microbiol.">
        <title>The Global Catalogue of Microorganisms (GCM) 10K type strain sequencing project: providing services to taxonomists for standard genome sequencing and annotation.</title>
        <authorList>
            <consortium name="The Broad Institute Genomics Platform"/>
            <consortium name="The Broad Institute Genome Sequencing Center for Infectious Disease"/>
            <person name="Wu L."/>
            <person name="Ma J."/>
        </authorList>
    </citation>
    <scope>NUCLEOTIDE SEQUENCE [LARGE SCALE GENOMIC DNA]</scope>
    <source>
        <strain evidence="3">CCUG 57113</strain>
    </source>
</reference>
<dbReference type="RefSeq" id="WP_209748142.1">
    <property type="nucleotide sequence ID" value="NZ_JBHSMH010000082.1"/>
</dbReference>
<protein>
    <submittedName>
        <fullName evidence="2">HesA/MoeB/ThiF family protein</fullName>
    </submittedName>
</protein>
<dbReference type="PANTHER" id="PTHR10953:SF102">
    <property type="entry name" value="ADENYLYLTRANSFERASE AND SULFURTRANSFERASE MOCS3"/>
    <property type="match status" value="1"/>
</dbReference>
<dbReference type="SUPFAM" id="SSF69572">
    <property type="entry name" value="Activating enzymes of the ubiquitin-like proteins"/>
    <property type="match status" value="1"/>
</dbReference>
<dbReference type="InterPro" id="IPR035985">
    <property type="entry name" value="Ubiquitin-activating_enz"/>
</dbReference>
<feature type="domain" description="THIF-type NAD/FAD binding fold" evidence="1">
    <location>
        <begin position="128"/>
        <end position="366"/>
    </location>
</feature>
<dbReference type="PANTHER" id="PTHR10953">
    <property type="entry name" value="UBIQUITIN-ACTIVATING ENZYME E1"/>
    <property type="match status" value="1"/>
</dbReference>
<dbReference type="EMBL" id="JBHSMH010000082">
    <property type="protein sequence ID" value="MFC5470972.1"/>
    <property type="molecule type" value="Genomic_DNA"/>
</dbReference>
<dbReference type="InterPro" id="IPR000594">
    <property type="entry name" value="ThiF_NAD_FAD-bd"/>
</dbReference>
<sequence length="378" mass="42304">MGNAAKPIFKKILFVRRIEDGNRLRIGELIPKRAVEIEDEDGSIAKLIRLMDGTRDTDQIWDEMKRDHSELTMDDLIQMVSELDELGFLEDARAEGLTRLSLEERDRYKANLNYFSLYSTMTKSSIHLQEQLKQAHITIIGVGTLGSGILFNLACLGVESVRIVDFDRVERSNLNRQILYDEQDIGRRKIDAAADNIRRFHSAMKIEAVDLEMTSAETAKHVIAGSSLVVLAADQPFVQLERWVNQACLELRVPWIGGGVNLVEGQFYSVIPGQTGCIECNHLIQNEADASRASFLTEYLASGFRMPSTAIAAHYMLLIGAVASEIARMLTGFAPLQSAGKVIAMDFHTYTSEVRMDFTATHPRCPLCNPMKSRSFDG</sequence>
<keyword evidence="3" id="KW-1185">Reference proteome</keyword>
<evidence type="ECO:0000313" key="2">
    <source>
        <dbReference type="EMBL" id="MFC5470972.1"/>
    </source>
</evidence>
<accession>A0ABW0M123</accession>
<dbReference type="Gene3D" id="3.40.50.720">
    <property type="entry name" value="NAD(P)-binding Rossmann-like Domain"/>
    <property type="match status" value="1"/>
</dbReference>
<name>A0ABW0M123_9BACL</name>
<comment type="caution">
    <text evidence="2">The sequence shown here is derived from an EMBL/GenBank/DDBJ whole genome shotgun (WGS) entry which is preliminary data.</text>
</comment>
<organism evidence="2 3">
    <name type="scientific">Cohnella suwonensis</name>
    <dbReference type="NCBI Taxonomy" id="696072"/>
    <lineage>
        <taxon>Bacteria</taxon>
        <taxon>Bacillati</taxon>
        <taxon>Bacillota</taxon>
        <taxon>Bacilli</taxon>
        <taxon>Bacillales</taxon>
        <taxon>Paenibacillaceae</taxon>
        <taxon>Cohnella</taxon>
    </lineage>
</organism>
<gene>
    <name evidence="2" type="ORF">ACFPPD_19985</name>
</gene>
<proteinExistence type="predicted"/>
<dbReference type="Proteomes" id="UP001596105">
    <property type="component" value="Unassembled WGS sequence"/>
</dbReference>
<dbReference type="InterPro" id="IPR045886">
    <property type="entry name" value="ThiF/MoeB/HesA"/>
</dbReference>
<dbReference type="Pfam" id="PF00899">
    <property type="entry name" value="ThiF"/>
    <property type="match status" value="1"/>
</dbReference>